<proteinExistence type="predicted"/>
<dbReference type="EMBL" id="JADNYJ010000043">
    <property type="protein sequence ID" value="KAF8901197.1"/>
    <property type="molecule type" value="Genomic_DNA"/>
</dbReference>
<keyword evidence="2" id="KW-1185">Reference proteome</keyword>
<reference evidence="1" key="1">
    <citation type="submission" date="2020-11" db="EMBL/GenBank/DDBJ databases">
        <authorList>
            <consortium name="DOE Joint Genome Institute"/>
            <person name="Ahrendt S."/>
            <person name="Riley R."/>
            <person name="Andreopoulos W."/>
            <person name="LaButti K."/>
            <person name="Pangilinan J."/>
            <person name="Ruiz-duenas F.J."/>
            <person name="Barrasa J.M."/>
            <person name="Sanchez-Garcia M."/>
            <person name="Camarero S."/>
            <person name="Miyauchi S."/>
            <person name="Serrano A."/>
            <person name="Linde D."/>
            <person name="Babiker R."/>
            <person name="Drula E."/>
            <person name="Ayuso-Fernandez I."/>
            <person name="Pacheco R."/>
            <person name="Padilla G."/>
            <person name="Ferreira P."/>
            <person name="Barriuso J."/>
            <person name="Kellner H."/>
            <person name="Castanera R."/>
            <person name="Alfaro M."/>
            <person name="Ramirez L."/>
            <person name="Pisabarro A.G."/>
            <person name="Kuo A."/>
            <person name="Tritt A."/>
            <person name="Lipzen A."/>
            <person name="He G."/>
            <person name="Yan M."/>
            <person name="Ng V."/>
            <person name="Cullen D."/>
            <person name="Martin F."/>
            <person name="Rosso M.-N."/>
            <person name="Henrissat B."/>
            <person name="Hibbett D."/>
            <person name="Martinez A.T."/>
            <person name="Grigoriev I.V."/>
        </authorList>
    </citation>
    <scope>NUCLEOTIDE SEQUENCE</scope>
    <source>
        <strain evidence="1">AH 44721</strain>
    </source>
</reference>
<evidence type="ECO:0000313" key="2">
    <source>
        <dbReference type="Proteomes" id="UP000724874"/>
    </source>
</evidence>
<name>A0A9P5NR73_GYMJU</name>
<organism evidence="1 2">
    <name type="scientific">Gymnopilus junonius</name>
    <name type="common">Spectacular rustgill mushroom</name>
    <name type="synonym">Gymnopilus spectabilis subsp. junonius</name>
    <dbReference type="NCBI Taxonomy" id="109634"/>
    <lineage>
        <taxon>Eukaryota</taxon>
        <taxon>Fungi</taxon>
        <taxon>Dikarya</taxon>
        <taxon>Basidiomycota</taxon>
        <taxon>Agaricomycotina</taxon>
        <taxon>Agaricomycetes</taxon>
        <taxon>Agaricomycetidae</taxon>
        <taxon>Agaricales</taxon>
        <taxon>Agaricineae</taxon>
        <taxon>Hymenogastraceae</taxon>
        <taxon>Gymnopilus</taxon>
    </lineage>
</organism>
<sequence length="155" mass="16982">MATLGKPVVDYLFEKRVSVGSRISYCTTVPLAQLPIHSCGPYRNEEKNMPDIFVSSYNPNPSSLIISRDRAALRLPLQPSVAAVGQIRSSGSQVPPLPKVEQEINNVKEIFNTSAAVYLDEAATDTSVLEYTFLVAFRMPRELAAIAFQVVLPVA</sequence>
<protein>
    <submittedName>
        <fullName evidence="1">Uncharacterized protein</fullName>
    </submittedName>
</protein>
<gene>
    <name evidence="1" type="ORF">CPB84DRAFT_1846956</name>
</gene>
<dbReference type="OrthoDB" id="9991317at2759"/>
<evidence type="ECO:0000313" key="1">
    <source>
        <dbReference type="EMBL" id="KAF8901197.1"/>
    </source>
</evidence>
<dbReference type="Proteomes" id="UP000724874">
    <property type="component" value="Unassembled WGS sequence"/>
</dbReference>
<accession>A0A9P5NR73</accession>
<comment type="caution">
    <text evidence="1">The sequence shown here is derived from an EMBL/GenBank/DDBJ whole genome shotgun (WGS) entry which is preliminary data.</text>
</comment>
<dbReference type="AlphaFoldDB" id="A0A9P5NR73"/>